<keyword evidence="2" id="KW-1185">Reference proteome</keyword>
<reference evidence="1 2" key="1">
    <citation type="journal article" date="2017" name="Int. J. Syst. Evol. Microbiol.">
        <title>Marinicauda algicola sp. nov., isolated from a marine red alga Rhodosorus marinus.</title>
        <authorList>
            <person name="Jeong S.E."/>
            <person name="Jeon S.H."/>
            <person name="Chun B.H."/>
            <person name="Kim D.W."/>
            <person name="Jeon C.O."/>
        </authorList>
    </citation>
    <scope>NUCLEOTIDE SEQUENCE [LARGE SCALE GENOMIC DNA]</scope>
    <source>
        <strain evidence="1 2">JCM 31718</strain>
    </source>
</reference>
<dbReference type="Proteomes" id="UP000308054">
    <property type="component" value="Unassembled WGS sequence"/>
</dbReference>
<sequence>MTRWPDHIRQFEEILHALELRGIDTTMFLYAVTDLARHGEMEELFELNARQVNAPRALADLRKAG</sequence>
<name>A0A4S2GY70_9PROT</name>
<proteinExistence type="predicted"/>
<gene>
    <name evidence="1" type="ORF">E5163_09805</name>
</gene>
<dbReference type="EMBL" id="SRXW01000003">
    <property type="protein sequence ID" value="TGY88127.1"/>
    <property type="molecule type" value="Genomic_DNA"/>
</dbReference>
<dbReference type="AlphaFoldDB" id="A0A4S2GY70"/>
<evidence type="ECO:0000313" key="1">
    <source>
        <dbReference type="EMBL" id="TGY88127.1"/>
    </source>
</evidence>
<accession>A0A4S2GY70</accession>
<dbReference type="RefSeq" id="WP_135995972.1">
    <property type="nucleotide sequence ID" value="NZ_CP071057.1"/>
</dbReference>
<comment type="caution">
    <text evidence="1">The sequence shown here is derived from an EMBL/GenBank/DDBJ whole genome shotgun (WGS) entry which is preliminary data.</text>
</comment>
<organism evidence="1 2">
    <name type="scientific">Marinicauda algicola</name>
    <dbReference type="NCBI Taxonomy" id="2029849"/>
    <lineage>
        <taxon>Bacteria</taxon>
        <taxon>Pseudomonadati</taxon>
        <taxon>Pseudomonadota</taxon>
        <taxon>Alphaproteobacteria</taxon>
        <taxon>Maricaulales</taxon>
        <taxon>Maricaulaceae</taxon>
        <taxon>Marinicauda</taxon>
    </lineage>
</organism>
<evidence type="ECO:0000313" key="2">
    <source>
        <dbReference type="Proteomes" id="UP000308054"/>
    </source>
</evidence>
<protein>
    <submittedName>
        <fullName evidence="1">Uncharacterized protein</fullName>
    </submittedName>
</protein>